<evidence type="ECO:0000256" key="4">
    <source>
        <dbReference type="SAM" id="MobiDB-lite"/>
    </source>
</evidence>
<name>A0A915KGQ8_ROMCU</name>
<evidence type="ECO:0000256" key="3">
    <source>
        <dbReference type="ARBA" id="ARBA00023242"/>
    </source>
</evidence>
<dbReference type="InterPro" id="IPR051137">
    <property type="entry name" value="PP4R3-like"/>
</dbReference>
<dbReference type="WBParaSite" id="nRc.2.0.1.t37139-RA">
    <property type="protein sequence ID" value="nRc.2.0.1.t37139-RA"/>
    <property type="gene ID" value="nRc.2.0.1.g37139"/>
</dbReference>
<evidence type="ECO:0000256" key="2">
    <source>
        <dbReference type="ARBA" id="ARBA00008809"/>
    </source>
</evidence>
<keyword evidence="3" id="KW-0539">Nucleus</keyword>
<dbReference type="InterPro" id="IPR006887">
    <property type="entry name" value="P4R3-like_central_dom"/>
</dbReference>
<protein>
    <submittedName>
        <fullName evidence="8">Serine/threonine-protein phosphatase 4 regulatory subunit 3-like central domain-containing protein</fullName>
    </submittedName>
</protein>
<evidence type="ECO:0000313" key="8">
    <source>
        <dbReference type="WBParaSite" id="nRc.2.0.1.t37139-RA"/>
    </source>
</evidence>
<comment type="similarity">
    <text evidence="2">Belongs to the SMEK family.</text>
</comment>
<dbReference type="SUPFAM" id="SSF48371">
    <property type="entry name" value="ARM repeat"/>
    <property type="match status" value="1"/>
</dbReference>
<feature type="region of interest" description="Disordered" evidence="4">
    <location>
        <begin position="183"/>
        <end position="204"/>
    </location>
</feature>
<dbReference type="InterPro" id="IPR011993">
    <property type="entry name" value="PH-like_dom_sf"/>
</dbReference>
<evidence type="ECO:0000259" key="6">
    <source>
        <dbReference type="Pfam" id="PF22972"/>
    </source>
</evidence>
<dbReference type="FunFam" id="2.30.29.30:FF:000051">
    <property type="entry name" value="Serine/threonine-protein phosphatase 4 regulatory subunit 3B"/>
    <property type="match status" value="1"/>
</dbReference>
<organism evidence="7 8">
    <name type="scientific">Romanomermis culicivorax</name>
    <name type="common">Nematode worm</name>
    <dbReference type="NCBI Taxonomy" id="13658"/>
    <lineage>
        <taxon>Eukaryota</taxon>
        <taxon>Metazoa</taxon>
        <taxon>Ecdysozoa</taxon>
        <taxon>Nematoda</taxon>
        <taxon>Enoplea</taxon>
        <taxon>Dorylaimia</taxon>
        <taxon>Mermithida</taxon>
        <taxon>Mermithoidea</taxon>
        <taxon>Mermithidae</taxon>
        <taxon>Romanomermis</taxon>
    </lineage>
</organism>
<dbReference type="AlphaFoldDB" id="A0A915KGQ8"/>
<feature type="domain" description="Serine/threonine-protein phosphatase 4 regulatory subunit 3-like central" evidence="5">
    <location>
        <begin position="228"/>
        <end position="569"/>
    </location>
</feature>
<comment type="subcellular location">
    <subcellularLocation>
        <location evidence="1">Nucleus</location>
    </subcellularLocation>
</comment>
<evidence type="ECO:0000259" key="5">
    <source>
        <dbReference type="Pfam" id="PF04802"/>
    </source>
</evidence>
<dbReference type="Proteomes" id="UP000887565">
    <property type="component" value="Unplaced"/>
</dbReference>
<keyword evidence="7" id="KW-1185">Reference proteome</keyword>
<dbReference type="GO" id="GO:0006974">
    <property type="term" value="P:DNA damage response"/>
    <property type="evidence" value="ECO:0007669"/>
    <property type="project" value="TreeGrafter"/>
</dbReference>
<proteinExistence type="inferred from homology"/>
<dbReference type="PANTHER" id="PTHR23318">
    <property type="entry name" value="ATP SYNTHASE GAMMA-RELATED"/>
    <property type="match status" value="1"/>
</dbReference>
<dbReference type="GO" id="GO:0072542">
    <property type="term" value="F:protein phosphatase activator activity"/>
    <property type="evidence" value="ECO:0007669"/>
    <property type="project" value="TreeGrafter"/>
</dbReference>
<dbReference type="Gene3D" id="2.30.29.30">
    <property type="entry name" value="Pleckstrin-homology domain (PH domain)/Phosphotyrosine-binding domain (PTB)"/>
    <property type="match status" value="1"/>
</dbReference>
<dbReference type="Pfam" id="PF22972">
    <property type="entry name" value="EVH1_PP4R3"/>
    <property type="match status" value="1"/>
</dbReference>
<dbReference type="GO" id="GO:0005654">
    <property type="term" value="C:nucleoplasm"/>
    <property type="evidence" value="ECO:0007669"/>
    <property type="project" value="TreeGrafter"/>
</dbReference>
<sequence>MATTTANSTTNATNNVVSSQSTISTISLGVSGETSTVTPKKEVKDTRRRVKVYVLNEKRTWEDRGTGHVTCTLVDRLQGLALIVRSESDNSIALESKILTDTAYQKQQETLIVWSEGDNCDLALSFQEKAGCEEIWERICQIEVHSRNPLPKTVGHMASRMTTSRFFIHMTEVQGRDPTVEMTQDPGYEAESENDGGSPDNQVTCSSSTVNEPLVLNLPECELSHLSEINDLISSSFATPLLREALVSALENQGYIKKLLELFRMCEDLDNKESLHILYRIMMNIFMLNKNALFEIMFSEDNLREVIGIFEYDPNIPVSMNNIENRKHREYLYEKATFREIIPITNQELKSKIHQTYRVQYIQDCILPAPSIFEENLLSTLSSFIFFNKVEIVSMIQEDEKFLKELFDRLTLESTMSNEHKRDLSAFLKEFCAFSQKLQPQDRDNFFRNLTNRGILKALENLFRTDDDQTRLNAIEILSHVVDYNASLVRDFALQQTRNFSNGKKNTNLLNIVIDQIFHHDKKDPEMAASLQLAGILKILIDPENMMSTSVPKSDKSEFLAFFYKHCIKFSAFKNITNFLHLEKD</sequence>
<dbReference type="SUPFAM" id="SSF50729">
    <property type="entry name" value="PH domain-like"/>
    <property type="match status" value="1"/>
</dbReference>
<dbReference type="PANTHER" id="PTHR23318:SF0">
    <property type="entry name" value="SERINE_THREONINE-PROTEIN PHOSPHATASE 4 REGULATORY SUBUNIT 3"/>
    <property type="match status" value="1"/>
</dbReference>
<dbReference type="GO" id="GO:0030289">
    <property type="term" value="C:protein phosphatase 4 complex"/>
    <property type="evidence" value="ECO:0007669"/>
    <property type="project" value="TreeGrafter"/>
</dbReference>
<dbReference type="InterPro" id="IPR055236">
    <property type="entry name" value="EVH1_PP4R3"/>
</dbReference>
<reference evidence="8" key="1">
    <citation type="submission" date="2022-11" db="UniProtKB">
        <authorList>
            <consortium name="WormBaseParasite"/>
        </authorList>
    </citation>
    <scope>IDENTIFICATION</scope>
</reference>
<accession>A0A915KGQ8</accession>
<evidence type="ECO:0000313" key="7">
    <source>
        <dbReference type="Proteomes" id="UP000887565"/>
    </source>
</evidence>
<feature type="domain" description="PP4R3 EVH1-like" evidence="6">
    <location>
        <begin position="47"/>
        <end position="141"/>
    </location>
</feature>
<dbReference type="InterPro" id="IPR016024">
    <property type="entry name" value="ARM-type_fold"/>
</dbReference>
<dbReference type="Pfam" id="PF04802">
    <property type="entry name" value="PP4R3"/>
    <property type="match status" value="1"/>
</dbReference>
<evidence type="ECO:0000256" key="1">
    <source>
        <dbReference type="ARBA" id="ARBA00004123"/>
    </source>
</evidence>